<dbReference type="PANTHER" id="PTHR36617:SF16">
    <property type="entry name" value="OS04G0516500 PROTEIN"/>
    <property type="match status" value="1"/>
</dbReference>
<evidence type="ECO:0000259" key="1">
    <source>
        <dbReference type="Pfam" id="PF13966"/>
    </source>
</evidence>
<dbReference type="AlphaFoldDB" id="A0AAV9E7G1"/>
<dbReference type="Proteomes" id="UP001180020">
    <property type="component" value="Unassembled WGS sequence"/>
</dbReference>
<dbReference type="EMBL" id="JAUJYO010000009">
    <property type="protein sequence ID" value="KAK1308913.1"/>
    <property type="molecule type" value="Genomic_DNA"/>
</dbReference>
<keyword evidence="3" id="KW-1185">Reference proteome</keyword>
<evidence type="ECO:0000313" key="2">
    <source>
        <dbReference type="EMBL" id="KAK1308913.1"/>
    </source>
</evidence>
<protein>
    <recommendedName>
        <fullName evidence="1">Reverse transcriptase zinc-binding domain-containing protein</fullName>
    </recommendedName>
</protein>
<name>A0AAV9E7G1_ACOCL</name>
<comment type="caution">
    <text evidence="2">The sequence shown here is derived from an EMBL/GenBank/DDBJ whole genome shotgun (WGS) entry which is preliminary data.</text>
</comment>
<feature type="domain" description="Reverse transcriptase zinc-binding" evidence="1">
    <location>
        <begin position="133"/>
        <end position="221"/>
    </location>
</feature>
<gene>
    <name evidence="2" type="ORF">QJS10_CPA09g00413</name>
</gene>
<dbReference type="PANTHER" id="PTHR36617">
    <property type="entry name" value="PROTEIN, PUTATIVE-RELATED"/>
    <property type="match status" value="1"/>
</dbReference>
<proteinExistence type="predicted"/>
<reference evidence="2" key="1">
    <citation type="journal article" date="2023" name="Nat. Commun.">
        <title>Diploid and tetraploid genomes of Acorus and the evolution of monocots.</title>
        <authorList>
            <person name="Ma L."/>
            <person name="Liu K.W."/>
            <person name="Li Z."/>
            <person name="Hsiao Y.Y."/>
            <person name="Qi Y."/>
            <person name="Fu T."/>
            <person name="Tang G.D."/>
            <person name="Zhang D."/>
            <person name="Sun W.H."/>
            <person name="Liu D.K."/>
            <person name="Li Y."/>
            <person name="Chen G.Z."/>
            <person name="Liu X.D."/>
            <person name="Liao X.Y."/>
            <person name="Jiang Y.T."/>
            <person name="Yu X."/>
            <person name="Hao Y."/>
            <person name="Huang J."/>
            <person name="Zhao X.W."/>
            <person name="Ke S."/>
            <person name="Chen Y.Y."/>
            <person name="Wu W.L."/>
            <person name="Hsu J.L."/>
            <person name="Lin Y.F."/>
            <person name="Huang M.D."/>
            <person name="Li C.Y."/>
            <person name="Huang L."/>
            <person name="Wang Z.W."/>
            <person name="Zhao X."/>
            <person name="Zhong W.Y."/>
            <person name="Peng D.H."/>
            <person name="Ahmad S."/>
            <person name="Lan S."/>
            <person name="Zhang J.S."/>
            <person name="Tsai W.C."/>
            <person name="Van de Peer Y."/>
            <person name="Liu Z.J."/>
        </authorList>
    </citation>
    <scope>NUCLEOTIDE SEQUENCE</scope>
    <source>
        <strain evidence="2">CP</strain>
    </source>
</reference>
<dbReference type="Pfam" id="PF13966">
    <property type="entry name" value="zf-RVT"/>
    <property type="match status" value="1"/>
</dbReference>
<evidence type="ECO:0000313" key="3">
    <source>
        <dbReference type="Proteomes" id="UP001180020"/>
    </source>
</evidence>
<accession>A0AAV9E7G1</accession>
<dbReference type="InterPro" id="IPR026960">
    <property type="entry name" value="RVT-Znf"/>
</dbReference>
<reference evidence="2" key="2">
    <citation type="submission" date="2023-06" db="EMBL/GenBank/DDBJ databases">
        <authorList>
            <person name="Ma L."/>
            <person name="Liu K.-W."/>
            <person name="Li Z."/>
            <person name="Hsiao Y.-Y."/>
            <person name="Qi Y."/>
            <person name="Fu T."/>
            <person name="Tang G."/>
            <person name="Zhang D."/>
            <person name="Sun W.-H."/>
            <person name="Liu D.-K."/>
            <person name="Li Y."/>
            <person name="Chen G.-Z."/>
            <person name="Liu X.-D."/>
            <person name="Liao X.-Y."/>
            <person name="Jiang Y.-T."/>
            <person name="Yu X."/>
            <person name="Hao Y."/>
            <person name="Huang J."/>
            <person name="Zhao X.-W."/>
            <person name="Ke S."/>
            <person name="Chen Y.-Y."/>
            <person name="Wu W.-L."/>
            <person name="Hsu J.-L."/>
            <person name="Lin Y.-F."/>
            <person name="Huang M.-D."/>
            <person name="Li C.-Y."/>
            <person name="Huang L."/>
            <person name="Wang Z.-W."/>
            <person name="Zhao X."/>
            <person name="Zhong W.-Y."/>
            <person name="Peng D.-H."/>
            <person name="Ahmad S."/>
            <person name="Lan S."/>
            <person name="Zhang J.-S."/>
            <person name="Tsai W.-C."/>
            <person name="Van De Peer Y."/>
            <person name="Liu Z.-J."/>
        </authorList>
    </citation>
    <scope>NUCLEOTIDE SEQUENCE</scope>
    <source>
        <strain evidence="2">CP</strain>
        <tissue evidence="2">Leaves</tissue>
    </source>
</reference>
<sequence length="322" mass="37666">MGEARGVVSDPARWRSPLCKGFFDDWPLISEEFAWQLGEGVAFRFWDDRWCGARPLCALYPRLAGKAMRREGRTRDFWSPDGPNGGWDIRMRRGLRGEEVQQYAELLALLQTCSLAADTEDELSWAGRPGQDYSVKVGYAWWNREAAADCTFTKRAEVIWQAKIPLKVKCFVWFLLQNRLVTKVFRARWRPSEATDCPLCRREAETIEHLFCQCPVASKLWAKLVGALGRPLRFRSMEELWEEARRMRKKNDRSKIYKVWLSLIPADTWAIWTMRNDVIFKDTTFYFENLWEMTRHCIKEWGTCMCGVSSVHIDDHAFLITA</sequence>
<organism evidence="2 3">
    <name type="scientific">Acorus calamus</name>
    <name type="common">Sweet flag</name>
    <dbReference type="NCBI Taxonomy" id="4465"/>
    <lineage>
        <taxon>Eukaryota</taxon>
        <taxon>Viridiplantae</taxon>
        <taxon>Streptophyta</taxon>
        <taxon>Embryophyta</taxon>
        <taxon>Tracheophyta</taxon>
        <taxon>Spermatophyta</taxon>
        <taxon>Magnoliopsida</taxon>
        <taxon>Liliopsida</taxon>
        <taxon>Acoraceae</taxon>
        <taxon>Acorus</taxon>
    </lineage>
</organism>